<protein>
    <recommendedName>
        <fullName evidence="2">Nuclear receptor coactivator 6 TRADD-N domain-containing protein</fullName>
    </recommendedName>
</protein>
<keyword evidence="4" id="KW-1185">Reference proteome</keyword>
<gene>
    <name evidence="3" type="ORF">DIABBA_LOCUS9419</name>
</gene>
<dbReference type="Pfam" id="PF13820">
    <property type="entry name" value="NCOA6_TRADD-N"/>
    <property type="match status" value="1"/>
</dbReference>
<sequence>MAANSDGSIELSAILTCEGDLSDPRFPTQLNILVDSLNTILGESVKVHKLEPWNSVRVTLSIPREAALRLRQLANEGSQHLRALGILSVQVEGDQVISLRLATAGHSEPQEIILRTSQDGSSNSSANHESELGNFLQTNATSTAVSSNNVQVQFKSPNVVCPPDTVVPKVGANTVPPNNVSGSNKAFAGPFPFTSMNQAIHSNRETPFNSLPPPYPAKHPPVTISSPLLVNLLQNDGAKDSSSTSGVQKPLPARTIAASSDVSTTTVNSSSGPSNFASKPSSNISSTTSTSTMNTTQANVLVNNSTISPSALSTNTSIRQNSTIMTSTTGMVNKTPPPQYHRSLSSPMVKQSPVVGHQNLNTISSPLPNNSLSQNTIVSQGTQSVTVPLQQTNVYQQQITASSAHLKSPSNNNVNPLVQPNIASTIKHSLSHKLVTSSNIGKASSLLNTLPITKTIPQRGNILPNILNHPINNTHPKMAQPNVPLPKTPVYIPQPIKNNFSQNIGNVLSSSLPQSASIATTPIPSTLELPTSSQTFNNIGLRNMPSPPPYSVAISRPWDSLVNNGNSLLDLTPTLTDLKPDDLDELLPTLERELTHSPLPDLPEDFLAVHSNIISTTEDLQLNDNRKFLINPLTGELEPQSSGESDTEELKDVFTGLPSPANLSDEDTCSTTRPDTTTDQSDSETRSSDTTAKTVRLKNPKPRERGRDSPALKPEKIKLRLKLEKSEPINQAYKVDVSFINQQPKKASSSLITAGEELRVPPLHISLRGRNSAVIKNKNKLNPDGTPMKVKFRKNQDHVKIKKSDSGTFMNSIEDNGSINSLVMDVPSSIISDEIKARLANLDQKKKKIKTNHEHKDIITSLAQESDLKSKFVIHNHYKDKQKERRGSDSELVKTKKFLDGHVIPDDKKRRLSQSEQPEEDQPVLGSTNVGTITSLPQKVRKDKVKIKDVFKKDASKNNKLFHKNFGEKLQTKPVTLPTAGEMNMEAKFKQGLLEGTGEKGISRPPHRTEIVNHLCTEPNRREAAEAVKMIRESNPIKDKSPEPDKCNTPNRKSVELGEKPVVVGVVGGSRSPNSGANQGEDSGIESMDALSEKSPNQASQSPHADILPPKTQVPNMLDIEAQLAKMEGLNGDSDRIVEGVAETGPVEDVNENKCHQDQAVKNCCELTCALQDNRKQGVASLAADLDSPPPSVNKVDSNLGPLKVKKEEDDLEPLPMRVTPALYTYSNPDKSRAGSESPALSDEDSNSCSTTSTVPGNSKHSKSLLEQLLIEIPNDHQTPSSPSPATRSSVRTRALSKLNSPELNSPVTKNSTLRTIPTTKRKRNESDSSNHSVEETKKKSRKSLSVTNNVETNQTTDIVLKSLRQTDPTKINNVKKLPKVQQEDSSDSDEPLTEKIRKSSLIVNTQVNNNTNSMLKSMKTGKTGPGSVANNNTTVAPTPKGGTLVVSTRRSVRSNMPAQNTRSKGENVKVSSETEALRRKTRSAVSDVENKRKKEVK</sequence>
<feature type="compositionally biased region" description="Low complexity" evidence="1">
    <location>
        <begin position="259"/>
        <end position="293"/>
    </location>
</feature>
<proteinExistence type="predicted"/>
<feature type="region of interest" description="Disordered" evidence="1">
    <location>
        <begin position="1370"/>
        <end position="1396"/>
    </location>
</feature>
<feature type="compositionally biased region" description="Polar residues" evidence="1">
    <location>
        <begin position="1446"/>
        <end position="1463"/>
    </location>
</feature>
<feature type="compositionally biased region" description="Basic and acidic residues" evidence="1">
    <location>
        <begin position="1325"/>
        <end position="1338"/>
    </location>
</feature>
<evidence type="ECO:0000313" key="3">
    <source>
        <dbReference type="EMBL" id="CAH1281706.1"/>
    </source>
</evidence>
<feature type="region of interest" description="Disordered" evidence="1">
    <location>
        <begin position="1181"/>
        <end position="1351"/>
    </location>
</feature>
<dbReference type="GO" id="GO:0045944">
    <property type="term" value="P:positive regulation of transcription by RNA polymerase II"/>
    <property type="evidence" value="ECO:0007669"/>
    <property type="project" value="TreeGrafter"/>
</dbReference>
<dbReference type="GO" id="GO:0005667">
    <property type="term" value="C:transcription regulator complex"/>
    <property type="evidence" value="ECO:0007669"/>
    <property type="project" value="TreeGrafter"/>
</dbReference>
<feature type="compositionally biased region" description="Basic and acidic residues" evidence="1">
    <location>
        <begin position="1032"/>
        <end position="1046"/>
    </location>
</feature>
<evidence type="ECO:0000256" key="1">
    <source>
        <dbReference type="SAM" id="MobiDB-lite"/>
    </source>
</evidence>
<feature type="compositionally biased region" description="Polar residues" evidence="1">
    <location>
        <begin position="1071"/>
        <end position="1081"/>
    </location>
</feature>
<feature type="domain" description="Nuclear receptor coactivator 6 TRADD-N" evidence="2">
    <location>
        <begin position="14"/>
        <end position="130"/>
    </location>
</feature>
<feature type="region of interest" description="Disordered" evidence="1">
    <location>
        <begin position="236"/>
        <end position="293"/>
    </location>
</feature>
<feature type="region of interest" description="Disordered" evidence="1">
    <location>
        <begin position="308"/>
        <end position="345"/>
    </location>
</feature>
<feature type="region of interest" description="Disordered" evidence="1">
    <location>
        <begin position="1422"/>
        <end position="1498"/>
    </location>
</feature>
<name>A0A9P0E4X7_DIABA</name>
<feature type="region of interest" description="Disordered" evidence="1">
    <location>
        <begin position="635"/>
        <end position="715"/>
    </location>
</feature>
<evidence type="ECO:0000313" key="4">
    <source>
        <dbReference type="Proteomes" id="UP001153709"/>
    </source>
</evidence>
<feature type="compositionally biased region" description="Polar residues" evidence="1">
    <location>
        <begin position="1094"/>
        <end position="1103"/>
    </location>
</feature>
<dbReference type="GO" id="GO:0003713">
    <property type="term" value="F:transcription coactivator activity"/>
    <property type="evidence" value="ECO:0007669"/>
    <property type="project" value="InterPro"/>
</dbReference>
<feature type="compositionally biased region" description="Basic and acidic residues" evidence="1">
    <location>
        <begin position="1489"/>
        <end position="1498"/>
    </location>
</feature>
<dbReference type="InterPro" id="IPR032715">
    <property type="entry name" value="NCOA6_TRADD-N"/>
</dbReference>
<organism evidence="3 4">
    <name type="scientific">Diabrotica balteata</name>
    <name type="common">Banded cucumber beetle</name>
    <dbReference type="NCBI Taxonomy" id="107213"/>
    <lineage>
        <taxon>Eukaryota</taxon>
        <taxon>Metazoa</taxon>
        <taxon>Ecdysozoa</taxon>
        <taxon>Arthropoda</taxon>
        <taxon>Hexapoda</taxon>
        <taxon>Insecta</taxon>
        <taxon>Pterygota</taxon>
        <taxon>Neoptera</taxon>
        <taxon>Endopterygota</taxon>
        <taxon>Coleoptera</taxon>
        <taxon>Polyphaga</taxon>
        <taxon>Cucujiformia</taxon>
        <taxon>Chrysomeloidea</taxon>
        <taxon>Chrysomelidae</taxon>
        <taxon>Galerucinae</taxon>
        <taxon>Diabroticina</taxon>
        <taxon>Diabroticites</taxon>
        <taxon>Diabrotica</taxon>
    </lineage>
</organism>
<reference evidence="3" key="1">
    <citation type="submission" date="2022-01" db="EMBL/GenBank/DDBJ databases">
        <authorList>
            <person name="King R."/>
        </authorList>
    </citation>
    <scope>NUCLEOTIDE SEQUENCE</scope>
</reference>
<feature type="compositionally biased region" description="Polar residues" evidence="1">
    <location>
        <begin position="1298"/>
        <end position="1319"/>
    </location>
</feature>
<feature type="compositionally biased region" description="Low complexity" evidence="1">
    <location>
        <begin position="669"/>
        <end position="680"/>
    </location>
</feature>
<feature type="compositionally biased region" description="Basic and acidic residues" evidence="1">
    <location>
        <begin position="701"/>
        <end position="715"/>
    </location>
</feature>
<dbReference type="InterPro" id="IPR026638">
    <property type="entry name" value="NCOA6"/>
</dbReference>
<dbReference type="EMBL" id="OU898281">
    <property type="protein sequence ID" value="CAH1281706.1"/>
    <property type="molecule type" value="Genomic_DNA"/>
</dbReference>
<dbReference type="GO" id="GO:0035097">
    <property type="term" value="C:histone methyltransferase complex"/>
    <property type="evidence" value="ECO:0007669"/>
    <property type="project" value="TreeGrafter"/>
</dbReference>
<accession>A0A9P0E4X7</accession>
<dbReference type="OrthoDB" id="5967287at2759"/>
<dbReference type="Proteomes" id="UP001153709">
    <property type="component" value="Chromosome 6"/>
</dbReference>
<evidence type="ECO:0000259" key="2">
    <source>
        <dbReference type="Pfam" id="PF13820"/>
    </source>
</evidence>
<feature type="compositionally biased region" description="Polar residues" evidence="1">
    <location>
        <begin position="308"/>
        <end position="332"/>
    </location>
</feature>
<feature type="region of interest" description="Disordered" evidence="1">
    <location>
        <begin position="903"/>
        <end position="930"/>
    </location>
</feature>
<dbReference type="PANTHER" id="PTHR15690">
    <property type="entry name" value="NUCLEAR RECEPTOR COACTIVATOR 6"/>
    <property type="match status" value="1"/>
</dbReference>
<feature type="compositionally biased region" description="Polar residues" evidence="1">
    <location>
        <begin position="1247"/>
        <end position="1259"/>
    </location>
</feature>
<dbReference type="PANTHER" id="PTHR15690:SF0">
    <property type="entry name" value="NUCLEAR RECEPTOR COACTIVATOR 6"/>
    <property type="match status" value="1"/>
</dbReference>
<feature type="compositionally biased region" description="Polar residues" evidence="1">
    <location>
        <begin position="236"/>
        <end position="247"/>
    </location>
</feature>
<feature type="region of interest" description="Disordered" evidence="1">
    <location>
        <begin position="1032"/>
        <end position="1111"/>
    </location>
</feature>
<feature type="compositionally biased region" description="Low complexity" evidence="1">
    <location>
        <begin position="1279"/>
        <end position="1294"/>
    </location>
</feature>